<evidence type="ECO:0000259" key="4">
    <source>
        <dbReference type="Pfam" id="PF01494"/>
    </source>
</evidence>
<dbReference type="InterPro" id="IPR036188">
    <property type="entry name" value="FAD/NAD-bd_sf"/>
</dbReference>
<keyword evidence="2" id="KW-0503">Monooxygenase</keyword>
<dbReference type="InterPro" id="IPR002938">
    <property type="entry name" value="FAD-bd"/>
</dbReference>
<dbReference type="PANTHER" id="PTHR45934:SF9">
    <property type="entry name" value="FAD_NAD(P)-BINDING OXIDOREDUCTASE FAMILY PROTEIN"/>
    <property type="match status" value="1"/>
</dbReference>
<dbReference type="SUPFAM" id="SSF51905">
    <property type="entry name" value="FAD/NAD(P)-binding domain"/>
    <property type="match status" value="1"/>
</dbReference>
<dbReference type="Proteomes" id="UP000265520">
    <property type="component" value="Unassembled WGS sequence"/>
</dbReference>
<dbReference type="AlphaFoldDB" id="A0A392R751"/>
<dbReference type="Gene3D" id="3.50.50.60">
    <property type="entry name" value="FAD/NAD(P)-binding domain"/>
    <property type="match status" value="1"/>
</dbReference>
<organism evidence="5 6">
    <name type="scientific">Trifolium medium</name>
    <dbReference type="NCBI Taxonomy" id="97028"/>
    <lineage>
        <taxon>Eukaryota</taxon>
        <taxon>Viridiplantae</taxon>
        <taxon>Streptophyta</taxon>
        <taxon>Embryophyta</taxon>
        <taxon>Tracheophyta</taxon>
        <taxon>Spermatophyta</taxon>
        <taxon>Magnoliopsida</taxon>
        <taxon>eudicotyledons</taxon>
        <taxon>Gunneridae</taxon>
        <taxon>Pentapetalae</taxon>
        <taxon>rosids</taxon>
        <taxon>fabids</taxon>
        <taxon>Fabales</taxon>
        <taxon>Fabaceae</taxon>
        <taxon>Papilionoideae</taxon>
        <taxon>50 kb inversion clade</taxon>
        <taxon>NPAAA clade</taxon>
        <taxon>Hologalegina</taxon>
        <taxon>IRL clade</taxon>
        <taxon>Trifolieae</taxon>
        <taxon>Trifolium</taxon>
    </lineage>
</organism>
<dbReference type="Pfam" id="PF01494">
    <property type="entry name" value="FAD_binding_3"/>
    <property type="match status" value="1"/>
</dbReference>
<proteinExistence type="inferred from homology"/>
<dbReference type="EMBL" id="LXQA010188462">
    <property type="protein sequence ID" value="MCI31610.1"/>
    <property type="molecule type" value="Genomic_DNA"/>
</dbReference>
<comment type="similarity">
    <text evidence="3">Belongs to the 3-hydroxybenzoate 6-hydroxylase family.</text>
</comment>
<feature type="domain" description="FAD-binding" evidence="4">
    <location>
        <begin position="17"/>
        <end position="77"/>
    </location>
</feature>
<feature type="non-terminal residue" evidence="5">
    <location>
        <position position="1"/>
    </location>
</feature>
<evidence type="ECO:0000313" key="6">
    <source>
        <dbReference type="Proteomes" id="UP000265520"/>
    </source>
</evidence>
<protein>
    <submittedName>
        <fullName evidence="5">FAD-dependent urate hydroxylase-like</fullName>
    </submittedName>
</protein>
<sequence length="91" mass="9802">IFSKIVKAQSSDVQKEHVVILGGGIAGLPTALSLHRLGVRSLVIKQSESLRTGGTSLTLFKNGWSVLYSIGVANYLRTQYLEIQGKVAGYI</sequence>
<comment type="caution">
    <text evidence="5">The sequence shown here is derived from an EMBL/GenBank/DDBJ whole genome shotgun (WGS) entry which is preliminary data.</text>
</comment>
<name>A0A392R751_9FABA</name>
<dbReference type="InterPro" id="IPR044560">
    <property type="entry name" value="MOase"/>
</dbReference>
<dbReference type="PANTHER" id="PTHR45934">
    <property type="entry name" value="FAD/NAD(P)-BINDING OXIDOREDUCTASE FAMILY PROTEIN"/>
    <property type="match status" value="1"/>
</dbReference>
<dbReference type="GO" id="GO:0071949">
    <property type="term" value="F:FAD binding"/>
    <property type="evidence" value="ECO:0007669"/>
    <property type="project" value="InterPro"/>
</dbReference>
<keyword evidence="6" id="KW-1185">Reference proteome</keyword>
<evidence type="ECO:0000256" key="1">
    <source>
        <dbReference type="ARBA" id="ARBA00023002"/>
    </source>
</evidence>
<dbReference type="GO" id="GO:0004497">
    <property type="term" value="F:monooxygenase activity"/>
    <property type="evidence" value="ECO:0007669"/>
    <property type="project" value="UniProtKB-KW"/>
</dbReference>
<evidence type="ECO:0000313" key="5">
    <source>
        <dbReference type="EMBL" id="MCI31610.1"/>
    </source>
</evidence>
<accession>A0A392R751</accession>
<keyword evidence="1" id="KW-0560">Oxidoreductase</keyword>
<evidence type="ECO:0000256" key="3">
    <source>
        <dbReference type="ARBA" id="ARBA00024018"/>
    </source>
</evidence>
<reference evidence="5 6" key="1">
    <citation type="journal article" date="2018" name="Front. Plant Sci.">
        <title>Red Clover (Trifolium pratense) and Zigzag Clover (T. medium) - A Picture of Genomic Similarities and Differences.</title>
        <authorList>
            <person name="Dluhosova J."/>
            <person name="Istvanek J."/>
            <person name="Nedelnik J."/>
            <person name="Repkova J."/>
        </authorList>
    </citation>
    <scope>NUCLEOTIDE SEQUENCE [LARGE SCALE GENOMIC DNA]</scope>
    <source>
        <strain evidence="6">cv. 10/8</strain>
        <tissue evidence="5">Leaf</tissue>
    </source>
</reference>
<evidence type="ECO:0000256" key="2">
    <source>
        <dbReference type="ARBA" id="ARBA00023033"/>
    </source>
</evidence>